<dbReference type="AlphaFoldDB" id="D8GPX5"/>
<accession>D8GPX5</accession>
<dbReference type="Gene3D" id="3.40.50.300">
    <property type="entry name" value="P-loop containing nucleotide triphosphate hydrolases"/>
    <property type="match status" value="1"/>
</dbReference>
<evidence type="ECO:0000313" key="4">
    <source>
        <dbReference type="EMBL" id="OAA87058.1"/>
    </source>
</evidence>
<dbReference type="SUPFAM" id="SSF52540">
    <property type="entry name" value="P-loop containing nucleoside triphosphate hydrolases"/>
    <property type="match status" value="1"/>
</dbReference>
<evidence type="ECO:0000313" key="6">
    <source>
        <dbReference type="Proteomes" id="UP000077020"/>
    </source>
</evidence>
<dbReference type="InterPro" id="IPR034139">
    <property type="entry name" value="TOPRIM_OLD"/>
</dbReference>
<dbReference type="HOGENOM" id="CLU_025620_1_0_9"/>
<dbReference type="PATRIC" id="fig|748727.19.peg.3765"/>
<dbReference type="STRING" id="748727.CLJU_c30180"/>
<dbReference type="Pfam" id="PF13175">
    <property type="entry name" value="AAA_15"/>
    <property type="match status" value="1"/>
</dbReference>
<evidence type="ECO:0000259" key="2">
    <source>
        <dbReference type="Pfam" id="PF20469"/>
    </source>
</evidence>
<dbReference type="RefSeq" id="WP_013239656.1">
    <property type="nucleotide sequence ID" value="NC_014328.1"/>
</dbReference>
<evidence type="ECO:0000259" key="1">
    <source>
        <dbReference type="Pfam" id="PF13175"/>
    </source>
</evidence>
<dbReference type="Pfam" id="PF20469">
    <property type="entry name" value="OLD-like_TOPRIM"/>
    <property type="match status" value="1"/>
</dbReference>
<evidence type="ECO:0000313" key="5">
    <source>
        <dbReference type="Proteomes" id="UP000001656"/>
    </source>
</evidence>
<dbReference type="eggNOG" id="COG3593">
    <property type="taxonomic scope" value="Bacteria"/>
</dbReference>
<dbReference type="InterPro" id="IPR051396">
    <property type="entry name" value="Bact_Antivir_Def_Nuclease"/>
</dbReference>
<organism evidence="3 5">
    <name type="scientific">Clostridium ljungdahlii (strain ATCC 55383 / DSM 13528 / PETC)</name>
    <dbReference type="NCBI Taxonomy" id="748727"/>
    <lineage>
        <taxon>Bacteria</taxon>
        <taxon>Bacillati</taxon>
        <taxon>Bacillota</taxon>
        <taxon>Clostridia</taxon>
        <taxon>Eubacteriales</taxon>
        <taxon>Clostridiaceae</taxon>
        <taxon>Clostridium</taxon>
    </lineage>
</organism>
<dbReference type="PANTHER" id="PTHR43581">
    <property type="entry name" value="ATP/GTP PHOSPHATASE"/>
    <property type="match status" value="1"/>
</dbReference>
<dbReference type="InterPro" id="IPR027417">
    <property type="entry name" value="P-loop_NTPase"/>
</dbReference>
<gene>
    <name evidence="3" type="ordered locus">CLJU_c30180</name>
    <name evidence="4" type="ORF">WX45_03688</name>
</gene>
<protein>
    <submittedName>
        <fullName evidence="3">Uncharacterized protein</fullName>
    </submittedName>
</protein>
<dbReference type="KEGG" id="clj:CLJU_c30180"/>
<dbReference type="InterPro" id="IPR041685">
    <property type="entry name" value="AAA_GajA/Old/RecF-like"/>
</dbReference>
<reference evidence="4 6" key="3">
    <citation type="journal article" date="2016" name="Biotechnol. Bioeng.">
        <title>Traits of selected Clostridium strains for syngas fermentation to ethanol.</title>
        <authorList>
            <person name="Martin M.E."/>
            <person name="Richter H."/>
            <person name="Saha S."/>
            <person name="Angenent L.T."/>
        </authorList>
    </citation>
    <scope>NUCLEOTIDE SEQUENCE [LARGE SCALE GENOMIC DNA]</scope>
    <source>
        <strain evidence="4 6">PETC</strain>
    </source>
</reference>
<evidence type="ECO:0000313" key="3">
    <source>
        <dbReference type="EMBL" id="ADK16066.1"/>
    </source>
</evidence>
<dbReference type="EMBL" id="LITS01000010">
    <property type="protein sequence ID" value="OAA87058.1"/>
    <property type="molecule type" value="Genomic_DNA"/>
</dbReference>
<dbReference type="CDD" id="cd01026">
    <property type="entry name" value="TOPRIM_OLD"/>
    <property type="match status" value="1"/>
</dbReference>
<sequence>MNLKKLRLCRFRCFGDDEQEIYFNNLTTLIGNNSCGKTTVLQALLKLFSYNSNERNLIRSDFFLPKGVKPDEMQKQDLYIEAVFDFPELDDKNIENKDSIPIFFRHFIVEEPSGKPYLRIRLEASWEKGNNVDGSIESRISYIVCPEEDQIKEEDRKIANRHELDKIRMIYVPAVRDPSKQLRNVSGTMMYQIMKSINWKDDTKESVDKKIEELNEEFEKETGISILKDSIRTQWKNYDSDYRYSNADMRFNNVDMDSMLKGSEVVFSPTVTGRKYCIDEMGDGLRSLFYISLVNSMLEVESVIRKEMNLKSEKRSFNITPPVLTLVAVEEPENHIAPHLIGKLKNKLNDIAEKEDAQTIITSHSPAIVKRIDPEDIRYLRMYPDDLSTKVKIIHFPLEEKYEDRYKYIKEAVQAYPEIYFARLVVLGEGDSEEIVIPKLLELSNGNVDSSGISIVPLGGRFVNHFWRLLKDLDIPFVTLLDLDQERYGGAWGRIKYVLQQLIEVGENRKKLLKCKDGILSKDDFEGMINWTVEKDDKCMLSWIELLENYDVFFSAPLDIDFMMLECFGDTYKSILENNEGPYIKGKEDGKGKISYIEENEIDSAEYKERVEHDVHCTLKENGGDGQSYSKKQKMLMVWYNYFFLNRGKPSTHYLALSKIDDKELMDNAPDVLKRMIKRIEEKLNPTI</sequence>
<dbReference type="Proteomes" id="UP000077020">
    <property type="component" value="Unassembled WGS sequence"/>
</dbReference>
<name>D8GPX5_CLOLD</name>
<reference evidence="3 5" key="2">
    <citation type="journal article" date="2010" name="Proc. Natl. Acad. Sci. U.S.A.">
        <title>Clostridium ljungdahlii represents a microbial production platform based on syngas.</title>
        <authorList>
            <person name="Kopke M."/>
            <person name="Held C."/>
            <person name="Hujer S."/>
            <person name="Liesegang H."/>
            <person name="Wiezer A."/>
            <person name="Wollherr A."/>
            <person name="Ehrenreich A."/>
            <person name="Liebl W."/>
            <person name="Gottschalk G."/>
            <person name="Durre P."/>
        </authorList>
    </citation>
    <scope>NUCLEOTIDE SEQUENCE [LARGE SCALE GENOMIC DNA]</scope>
    <source>
        <strain evidence="5">ATCC 55383 / DSM 13528 / PETC</strain>
        <strain evidence="3">DSM 13528</strain>
    </source>
</reference>
<dbReference type="Proteomes" id="UP000001656">
    <property type="component" value="Chromosome"/>
</dbReference>
<reference evidence="3" key="1">
    <citation type="submission" date="2009-07" db="EMBL/GenBank/DDBJ databases">
        <authorList>
            <person name="Koepke M."/>
            <person name="Hujer S."/>
            <person name="Held C."/>
            <person name="Wiezer A."/>
            <person name="Liesegang H."/>
            <person name="Ehrenreich A."/>
            <person name="Gottschalk G."/>
            <person name="Duerre P."/>
        </authorList>
    </citation>
    <scope>NUCLEOTIDE SEQUENCE</scope>
    <source>
        <strain evidence="3">DSM 13528</strain>
    </source>
</reference>
<dbReference type="OrthoDB" id="9810873at2"/>
<proteinExistence type="predicted"/>
<dbReference type="PANTHER" id="PTHR43581:SF4">
    <property type="entry name" value="ATP_GTP PHOSPHATASE"/>
    <property type="match status" value="1"/>
</dbReference>
<keyword evidence="6" id="KW-1185">Reference proteome</keyword>
<dbReference type="EMBL" id="CP001666">
    <property type="protein sequence ID" value="ADK16066.1"/>
    <property type="molecule type" value="Genomic_DNA"/>
</dbReference>
<feature type="domain" description="Endonuclease GajA/Old nuclease/RecF-like AAA" evidence="1">
    <location>
        <begin position="1"/>
        <end position="369"/>
    </location>
</feature>
<feature type="domain" description="OLD protein-like TOPRIM" evidence="2">
    <location>
        <begin position="421"/>
        <end position="484"/>
    </location>
</feature>